<sequence length="81" mass="9720">MKIIAIFLFFYLIIYVPVILMYVKLFPKSNYKIQSKIFEKISPKTENDEDLIVLNAYIIFTSLFCFLFTVFMILKICLEFQ</sequence>
<feature type="transmembrane region" description="Helical" evidence="1">
    <location>
        <begin position="52"/>
        <end position="74"/>
    </location>
</feature>
<protein>
    <submittedName>
        <fullName evidence="2">Uncharacterized protein</fullName>
    </submittedName>
</protein>
<reference evidence="2 3" key="1">
    <citation type="journal article" date="2020" name="Biotechnol. Biofuels">
        <title>New insights from the biogas microbiome by comprehensive genome-resolved metagenomics of nearly 1600 species originating from multiple anaerobic digesters.</title>
        <authorList>
            <person name="Campanaro S."/>
            <person name="Treu L."/>
            <person name="Rodriguez-R L.M."/>
            <person name="Kovalovszki A."/>
            <person name="Ziels R.M."/>
            <person name="Maus I."/>
            <person name="Zhu X."/>
            <person name="Kougias P.G."/>
            <person name="Basile A."/>
            <person name="Luo G."/>
            <person name="Schluter A."/>
            <person name="Konstantinidis K.T."/>
            <person name="Angelidaki I."/>
        </authorList>
    </citation>
    <scope>NUCLEOTIDE SEQUENCE [LARGE SCALE GENOMIC DNA]</scope>
    <source>
        <strain evidence="2">AS27yjCOA_61</strain>
    </source>
</reference>
<comment type="caution">
    <text evidence="2">The sequence shown here is derived from an EMBL/GenBank/DDBJ whole genome shotgun (WGS) entry which is preliminary data.</text>
</comment>
<organism evidence="2 3">
    <name type="scientific">Pseudolactococcus chungangensis</name>
    <dbReference type="NCBI Taxonomy" id="451457"/>
    <lineage>
        <taxon>Bacteria</taxon>
        <taxon>Bacillati</taxon>
        <taxon>Bacillota</taxon>
        <taxon>Bacilli</taxon>
        <taxon>Lactobacillales</taxon>
        <taxon>Streptococcaceae</taxon>
        <taxon>Pseudolactococcus</taxon>
    </lineage>
</organism>
<keyword evidence="1" id="KW-0812">Transmembrane</keyword>
<keyword evidence="1" id="KW-0472">Membrane</keyword>
<accession>A0A847J4S8</accession>
<evidence type="ECO:0000313" key="2">
    <source>
        <dbReference type="EMBL" id="NLH35936.1"/>
    </source>
</evidence>
<gene>
    <name evidence="2" type="ORF">GX453_07980</name>
</gene>
<feature type="transmembrane region" description="Helical" evidence="1">
    <location>
        <begin position="5"/>
        <end position="23"/>
    </location>
</feature>
<evidence type="ECO:0000313" key="3">
    <source>
        <dbReference type="Proteomes" id="UP000559962"/>
    </source>
</evidence>
<proteinExistence type="predicted"/>
<name>A0A847J4S8_9LACT</name>
<evidence type="ECO:0000256" key="1">
    <source>
        <dbReference type="SAM" id="Phobius"/>
    </source>
</evidence>
<dbReference type="Proteomes" id="UP000559962">
    <property type="component" value="Unassembled WGS sequence"/>
</dbReference>
<dbReference type="EMBL" id="JAAYVO010000109">
    <property type="protein sequence ID" value="NLH35936.1"/>
    <property type="molecule type" value="Genomic_DNA"/>
</dbReference>
<dbReference type="AlphaFoldDB" id="A0A847J4S8"/>
<keyword evidence="1" id="KW-1133">Transmembrane helix</keyword>